<dbReference type="Pfam" id="PF03781">
    <property type="entry name" value="FGE-sulfatase"/>
    <property type="match status" value="1"/>
</dbReference>
<dbReference type="Gene3D" id="1.10.1330.10">
    <property type="entry name" value="Dockerin domain"/>
    <property type="match status" value="1"/>
</dbReference>
<evidence type="ECO:0000259" key="1">
    <source>
        <dbReference type="Pfam" id="PF03781"/>
    </source>
</evidence>
<dbReference type="AlphaFoldDB" id="A0A382ECY9"/>
<dbReference type="InterPro" id="IPR016187">
    <property type="entry name" value="CTDL_fold"/>
</dbReference>
<dbReference type="InterPro" id="IPR036439">
    <property type="entry name" value="Dockerin_dom_sf"/>
</dbReference>
<accession>A0A382ECY9</accession>
<sequence length="279" mass="31250">MVLVPEGEFIMGSTRNNAADPDETPAHVTKLDAFYIDKFEVTNAQYRLFLSDTGHTRPRFWNDPHLNRPDQPVVGVSFEEASRYANWAGKRLPTEAEWEFSARGTIENQYPWGNQFEVEINGKVNHANVAGNADGFDKTAPVGSFPTGMSQFGAHDLAGNVLEWVSDWYDENYYANSPVKNPENKNPSNFLGRVLRGGSWKKPPLKVRSTMRYTLLPSLSDDTIGFRCVMTANDQTSHNDLPWDLNKDGVVDILDLVIVSIHFEMVNAPNGDVNKDGIV</sequence>
<reference evidence="2" key="1">
    <citation type="submission" date="2018-05" db="EMBL/GenBank/DDBJ databases">
        <authorList>
            <person name="Lanie J.A."/>
            <person name="Ng W.-L."/>
            <person name="Kazmierczak K.M."/>
            <person name="Andrzejewski T.M."/>
            <person name="Davidsen T.M."/>
            <person name="Wayne K.J."/>
            <person name="Tettelin H."/>
            <person name="Glass J.I."/>
            <person name="Rusch D."/>
            <person name="Podicherti R."/>
            <person name="Tsui H.-C.T."/>
            <person name="Winkler M.E."/>
        </authorList>
    </citation>
    <scope>NUCLEOTIDE SEQUENCE</scope>
</reference>
<organism evidence="2">
    <name type="scientific">marine metagenome</name>
    <dbReference type="NCBI Taxonomy" id="408172"/>
    <lineage>
        <taxon>unclassified sequences</taxon>
        <taxon>metagenomes</taxon>
        <taxon>ecological metagenomes</taxon>
    </lineage>
</organism>
<dbReference type="PANTHER" id="PTHR23150:SF19">
    <property type="entry name" value="FORMYLGLYCINE-GENERATING ENZYME"/>
    <property type="match status" value="1"/>
</dbReference>
<evidence type="ECO:0000313" key="2">
    <source>
        <dbReference type="EMBL" id="SVB48212.1"/>
    </source>
</evidence>
<dbReference type="PANTHER" id="PTHR23150">
    <property type="entry name" value="SULFATASE MODIFYING FACTOR 1, 2"/>
    <property type="match status" value="1"/>
</dbReference>
<dbReference type="InterPro" id="IPR042095">
    <property type="entry name" value="SUMF_sf"/>
</dbReference>
<dbReference type="GO" id="GO:0120147">
    <property type="term" value="F:formylglycine-generating oxidase activity"/>
    <property type="evidence" value="ECO:0007669"/>
    <property type="project" value="TreeGrafter"/>
</dbReference>
<name>A0A382ECY9_9ZZZZ</name>
<dbReference type="EMBL" id="UINC01043747">
    <property type="protein sequence ID" value="SVB48212.1"/>
    <property type="molecule type" value="Genomic_DNA"/>
</dbReference>
<feature type="domain" description="Sulfatase-modifying factor enzyme-like" evidence="1">
    <location>
        <begin position="1"/>
        <end position="229"/>
    </location>
</feature>
<gene>
    <name evidence="2" type="ORF">METZ01_LOCUS201066</name>
</gene>
<dbReference type="GO" id="GO:0000272">
    <property type="term" value="P:polysaccharide catabolic process"/>
    <property type="evidence" value="ECO:0007669"/>
    <property type="project" value="InterPro"/>
</dbReference>
<feature type="non-terminal residue" evidence="2">
    <location>
        <position position="279"/>
    </location>
</feature>
<dbReference type="Gene3D" id="3.90.1580.10">
    <property type="entry name" value="paralog of FGE (formylglycine-generating enzyme)"/>
    <property type="match status" value="1"/>
</dbReference>
<dbReference type="InterPro" id="IPR005532">
    <property type="entry name" value="SUMF_dom"/>
</dbReference>
<dbReference type="InterPro" id="IPR051043">
    <property type="entry name" value="Sulfatase_Mod_Factor_Kinase"/>
</dbReference>
<dbReference type="SUPFAM" id="SSF56436">
    <property type="entry name" value="C-type lectin-like"/>
    <property type="match status" value="1"/>
</dbReference>
<proteinExistence type="predicted"/>
<protein>
    <recommendedName>
        <fullName evidence="1">Sulfatase-modifying factor enzyme-like domain-containing protein</fullName>
    </recommendedName>
</protein>